<gene>
    <name evidence="1" type="ORF">SORBI_3003G301050</name>
</gene>
<keyword evidence="2" id="KW-1185">Reference proteome</keyword>
<reference evidence="1 2" key="1">
    <citation type="journal article" date="2009" name="Nature">
        <title>The Sorghum bicolor genome and the diversification of grasses.</title>
        <authorList>
            <person name="Paterson A.H."/>
            <person name="Bowers J.E."/>
            <person name="Bruggmann R."/>
            <person name="Dubchak I."/>
            <person name="Grimwood J."/>
            <person name="Gundlach H."/>
            <person name="Haberer G."/>
            <person name="Hellsten U."/>
            <person name="Mitros T."/>
            <person name="Poliakov A."/>
            <person name="Schmutz J."/>
            <person name="Spannagl M."/>
            <person name="Tang H."/>
            <person name="Wang X."/>
            <person name="Wicker T."/>
            <person name="Bharti A.K."/>
            <person name="Chapman J."/>
            <person name="Feltus F.A."/>
            <person name="Gowik U."/>
            <person name="Grigoriev I.V."/>
            <person name="Lyons E."/>
            <person name="Maher C.A."/>
            <person name="Martis M."/>
            <person name="Narechania A."/>
            <person name="Otillar R.P."/>
            <person name="Penning B.W."/>
            <person name="Salamov A.A."/>
            <person name="Wang Y."/>
            <person name="Zhang L."/>
            <person name="Carpita N.C."/>
            <person name="Freeling M."/>
            <person name="Gingle A.R."/>
            <person name="Hash C.T."/>
            <person name="Keller B."/>
            <person name="Klein P."/>
            <person name="Kresovich S."/>
            <person name="McCann M.C."/>
            <person name="Ming R."/>
            <person name="Peterson D.G."/>
            <person name="Mehboob-ur-Rahman"/>
            <person name="Ware D."/>
            <person name="Westhoff P."/>
            <person name="Mayer K.F."/>
            <person name="Messing J."/>
            <person name="Rokhsar D.S."/>
        </authorList>
    </citation>
    <scope>NUCLEOTIDE SEQUENCE [LARGE SCALE GENOMIC DNA]</scope>
    <source>
        <strain evidence="2">cv. BTx623</strain>
    </source>
</reference>
<dbReference type="EMBL" id="CM000762">
    <property type="protein sequence ID" value="OQU87577.1"/>
    <property type="molecule type" value="Genomic_DNA"/>
</dbReference>
<dbReference type="InParanoid" id="A0A1W0VZM9"/>
<dbReference type="AlphaFoldDB" id="A0A1W0VZM9"/>
<accession>A0A1W0VZM9</accession>
<protein>
    <submittedName>
        <fullName evidence="1">Uncharacterized protein</fullName>
    </submittedName>
</protein>
<dbReference type="Gramene" id="OQU87577">
    <property type="protein sequence ID" value="OQU87577"/>
    <property type="gene ID" value="SORBI_3003G301050"/>
</dbReference>
<name>A0A1W0VZM9_SORBI</name>
<evidence type="ECO:0000313" key="2">
    <source>
        <dbReference type="Proteomes" id="UP000000768"/>
    </source>
</evidence>
<reference evidence="2" key="2">
    <citation type="journal article" date="2018" name="Plant J.">
        <title>The Sorghum bicolor reference genome: improved assembly, gene annotations, a transcriptome atlas, and signatures of genome organization.</title>
        <authorList>
            <person name="McCormick R.F."/>
            <person name="Truong S.K."/>
            <person name="Sreedasyam A."/>
            <person name="Jenkins J."/>
            <person name="Shu S."/>
            <person name="Sims D."/>
            <person name="Kennedy M."/>
            <person name="Amirebrahimi M."/>
            <person name="Weers B.D."/>
            <person name="McKinley B."/>
            <person name="Mattison A."/>
            <person name="Morishige D.T."/>
            <person name="Grimwood J."/>
            <person name="Schmutz J."/>
            <person name="Mullet J.E."/>
        </authorList>
    </citation>
    <scope>NUCLEOTIDE SEQUENCE [LARGE SCALE GENOMIC DNA]</scope>
    <source>
        <strain evidence="2">cv. BTx623</strain>
    </source>
</reference>
<evidence type="ECO:0000313" key="1">
    <source>
        <dbReference type="EMBL" id="OQU87577.1"/>
    </source>
</evidence>
<sequence>MQTCQFPAINITEFTHREVYWSLVINQCGELFITYPMQKVQQPIMFFSLIASIEQCFIQEWK</sequence>
<proteinExistence type="predicted"/>
<organism evidence="1 2">
    <name type="scientific">Sorghum bicolor</name>
    <name type="common">Sorghum</name>
    <name type="synonym">Sorghum vulgare</name>
    <dbReference type="NCBI Taxonomy" id="4558"/>
    <lineage>
        <taxon>Eukaryota</taxon>
        <taxon>Viridiplantae</taxon>
        <taxon>Streptophyta</taxon>
        <taxon>Embryophyta</taxon>
        <taxon>Tracheophyta</taxon>
        <taxon>Spermatophyta</taxon>
        <taxon>Magnoliopsida</taxon>
        <taxon>Liliopsida</taxon>
        <taxon>Poales</taxon>
        <taxon>Poaceae</taxon>
        <taxon>PACMAD clade</taxon>
        <taxon>Panicoideae</taxon>
        <taxon>Andropogonodae</taxon>
        <taxon>Andropogoneae</taxon>
        <taxon>Sorghinae</taxon>
        <taxon>Sorghum</taxon>
    </lineage>
</organism>
<dbReference type="Proteomes" id="UP000000768">
    <property type="component" value="Chromosome 3"/>
</dbReference>